<dbReference type="InterPro" id="IPR009351">
    <property type="entry name" value="AlkZ-like"/>
</dbReference>
<dbReference type="Proteomes" id="UP001157114">
    <property type="component" value="Unassembled WGS sequence"/>
</dbReference>
<organism evidence="1 2">
    <name type="scientific">Paenibacillus glycanilyticus</name>
    <dbReference type="NCBI Taxonomy" id="126569"/>
    <lineage>
        <taxon>Bacteria</taxon>
        <taxon>Bacillati</taxon>
        <taxon>Bacillota</taxon>
        <taxon>Bacilli</taxon>
        <taxon>Bacillales</taxon>
        <taxon>Paenibacillaceae</taxon>
        <taxon>Paenibacillus</taxon>
    </lineage>
</organism>
<evidence type="ECO:0000313" key="1">
    <source>
        <dbReference type="EMBL" id="GLX71032.1"/>
    </source>
</evidence>
<dbReference type="PANTHER" id="PTHR38479:SF2">
    <property type="entry name" value="WINGED HELIX DNA-BINDING DOMAIN-CONTAINING PROTEIN"/>
    <property type="match status" value="1"/>
</dbReference>
<proteinExistence type="predicted"/>
<dbReference type="RefSeq" id="WP_284241857.1">
    <property type="nucleotide sequence ID" value="NZ_BSSQ01000025.1"/>
</dbReference>
<evidence type="ECO:0000313" key="2">
    <source>
        <dbReference type="Proteomes" id="UP001157114"/>
    </source>
</evidence>
<reference evidence="1 2" key="1">
    <citation type="submission" date="2023-03" db="EMBL/GenBank/DDBJ databases">
        <title>Draft genome sequence of the bacteria which degrade cell wall of Tricholomamatutake.</title>
        <authorList>
            <person name="Konishi Y."/>
            <person name="Fukuta Y."/>
            <person name="Shirasaka N."/>
        </authorList>
    </citation>
    <scope>NUCLEOTIDE SEQUENCE [LARGE SCALE GENOMIC DNA]</scope>
    <source>
        <strain evidence="2">mu1</strain>
    </source>
</reference>
<keyword evidence="2" id="KW-1185">Reference proteome</keyword>
<dbReference type="EMBL" id="BSSQ01000025">
    <property type="protein sequence ID" value="GLX71032.1"/>
    <property type="molecule type" value="Genomic_DNA"/>
</dbReference>
<dbReference type="PANTHER" id="PTHR38479">
    <property type="entry name" value="LMO0824 PROTEIN"/>
    <property type="match status" value="1"/>
</dbReference>
<accession>A0ABQ6GPS8</accession>
<evidence type="ECO:0008006" key="3">
    <source>
        <dbReference type="Google" id="ProtNLM"/>
    </source>
</evidence>
<gene>
    <name evidence="1" type="ORF">MU1_53800</name>
</gene>
<protein>
    <recommendedName>
        <fullName evidence="3">Winged helix DNA-binding domain-containing protein</fullName>
    </recommendedName>
</protein>
<dbReference type="Pfam" id="PF06224">
    <property type="entry name" value="AlkZ-like"/>
    <property type="match status" value="1"/>
</dbReference>
<comment type="caution">
    <text evidence="1">The sequence shown here is derived from an EMBL/GenBank/DDBJ whole genome shotgun (WGS) entry which is preliminary data.</text>
</comment>
<sequence length="367" mass="41392">MSPSAIPIRSLELNRALLARQMLLSRSDKPVIDTLEWFLGLQAQAPNAPYYALWTRLQGFEQSQLSKLILDRRAVRIALMRSTLHLVSAKDCLLLRPWVQPVQERALIGNFGKRLASVDRNALSIEGRTLVEEQPLTFSEIGKQLALKWTESDPEALAAAIRTFVPLIQVPPRGIWGESGQASHTSVEAWLGQFPEDQLDIDTLVFRYLAAYGPASVKDMQAWSGVTRLKDSFDKVRNRLVVFKDENGYELFDLPEAPRPEPGITPPARFLGEFDQLLLGISDRSRIMDISYGKRIFTANGILRSTILLNGYIEGLWSIERNGKRASLVIDPFRPLTEDERKELRVEGEQLLIFAAPGLVHDICFKT</sequence>
<name>A0ABQ6GPS8_9BACL</name>